<accession>A0ABQ4QEP4</accession>
<sequence length="179" mass="18373">MSPTLAHLTARPVLAALAGGGLLLALAVGPVLDAWETADRIAASRDALVRAREAAARPPVPVPLVGNGADALLGAFRGRLDALVAERAAVIDRAELEADPARPALPRLRASLRGTADALQGLLDALETQAPLVAVEEAEIRVERPADPDLERPTGLRLALTVRGVLLPEPGSAALGGTP</sequence>
<evidence type="ECO:0008006" key="3">
    <source>
        <dbReference type="Google" id="ProtNLM"/>
    </source>
</evidence>
<dbReference type="RefSeq" id="WP_238271710.1">
    <property type="nucleotide sequence ID" value="NZ_BPQG01000020.1"/>
</dbReference>
<dbReference type="EMBL" id="BPQG01000020">
    <property type="protein sequence ID" value="GJD43663.1"/>
    <property type="molecule type" value="Genomic_DNA"/>
</dbReference>
<keyword evidence="2" id="KW-1185">Reference proteome</keyword>
<name>A0ABQ4QEP4_9HYPH</name>
<protein>
    <recommendedName>
        <fullName evidence="3">General secretion pathway protein GspM</fullName>
    </recommendedName>
</protein>
<dbReference type="Pfam" id="PF10741">
    <property type="entry name" value="T2SSM_b"/>
    <property type="match status" value="1"/>
</dbReference>
<evidence type="ECO:0000313" key="1">
    <source>
        <dbReference type="EMBL" id="GJD43663.1"/>
    </source>
</evidence>
<organism evidence="1 2">
    <name type="scientific">Methylobacterium cerastii</name>
    <dbReference type="NCBI Taxonomy" id="932741"/>
    <lineage>
        <taxon>Bacteria</taxon>
        <taxon>Pseudomonadati</taxon>
        <taxon>Pseudomonadota</taxon>
        <taxon>Alphaproteobacteria</taxon>
        <taxon>Hyphomicrobiales</taxon>
        <taxon>Methylobacteriaceae</taxon>
        <taxon>Methylobacterium</taxon>
    </lineage>
</organism>
<gene>
    <name evidence="1" type="ORF">AFCDBAGC_1515</name>
</gene>
<dbReference type="Proteomes" id="UP001055117">
    <property type="component" value="Unassembled WGS sequence"/>
</dbReference>
<dbReference type="InterPro" id="IPR034756">
    <property type="entry name" value="T2SSM_b"/>
</dbReference>
<comment type="caution">
    <text evidence="1">The sequence shown here is derived from an EMBL/GenBank/DDBJ whole genome shotgun (WGS) entry which is preliminary data.</text>
</comment>
<reference evidence="1 2" key="1">
    <citation type="journal article" date="2021" name="Front. Microbiol.">
        <title>Comprehensive Comparative Genomics and Phenotyping of Methylobacterium Species.</title>
        <authorList>
            <person name="Alessa O."/>
            <person name="Ogura Y."/>
            <person name="Fujitani Y."/>
            <person name="Takami H."/>
            <person name="Hayashi T."/>
            <person name="Sahin N."/>
            <person name="Tani A."/>
        </authorList>
    </citation>
    <scope>NUCLEOTIDE SEQUENCE [LARGE SCALE GENOMIC DNA]</scope>
    <source>
        <strain evidence="1 2">DSM 23679</strain>
    </source>
</reference>
<evidence type="ECO:0000313" key="2">
    <source>
        <dbReference type="Proteomes" id="UP001055117"/>
    </source>
</evidence>
<proteinExistence type="predicted"/>